<evidence type="ECO:0000313" key="3">
    <source>
        <dbReference type="Proteomes" id="UP000824205"/>
    </source>
</evidence>
<evidence type="ECO:0000259" key="1">
    <source>
        <dbReference type="PROSITE" id="PS51186"/>
    </source>
</evidence>
<dbReference type="EC" id="2.3.1.-" evidence="2"/>
<proteinExistence type="predicted"/>
<dbReference type="InterPro" id="IPR016181">
    <property type="entry name" value="Acyl_CoA_acyltransferase"/>
</dbReference>
<dbReference type="Proteomes" id="UP000824205">
    <property type="component" value="Unassembled WGS sequence"/>
</dbReference>
<comment type="caution">
    <text evidence="2">The sequence shown here is derived from an EMBL/GenBank/DDBJ whole genome shotgun (WGS) entry which is preliminary data.</text>
</comment>
<dbReference type="EMBL" id="DXGE01000011">
    <property type="protein sequence ID" value="HIW85363.1"/>
    <property type="molecule type" value="Genomic_DNA"/>
</dbReference>
<accession>A0A9D1UFF4</accession>
<dbReference type="PROSITE" id="PS51186">
    <property type="entry name" value="GNAT"/>
    <property type="match status" value="1"/>
</dbReference>
<protein>
    <submittedName>
        <fullName evidence="2">GNAT family N-acetyltransferase</fullName>
        <ecNumber evidence="2">2.3.1.-</ecNumber>
    </submittedName>
</protein>
<dbReference type="SUPFAM" id="SSF55729">
    <property type="entry name" value="Acyl-CoA N-acyltransferases (Nat)"/>
    <property type="match status" value="1"/>
</dbReference>
<sequence length="241" mass="27131">MIENIEAFDSLNEYCAEDIFTVRIKALAETYGFSYPFAQFYRQMSGDKCTAVCCILDHDVTVAADFDIADQTELDSFFGLRGYSSLLCAEPFIQGKSAKSGVVMAANGLYSSEDNINIHFVSRFDELICLFDFLEYGGGFDDWYADIKRRINKGTACACAVFDGDKIVSSALLSSIYRNAAVLSGVKTDEKYRNRGYAGALIRALTTEIGGNIYLMREQEKNEHFYHELGFKNVGEWRIYE</sequence>
<dbReference type="InterPro" id="IPR000182">
    <property type="entry name" value="GNAT_dom"/>
</dbReference>
<dbReference type="GO" id="GO:0016747">
    <property type="term" value="F:acyltransferase activity, transferring groups other than amino-acyl groups"/>
    <property type="evidence" value="ECO:0007669"/>
    <property type="project" value="InterPro"/>
</dbReference>
<evidence type="ECO:0000313" key="2">
    <source>
        <dbReference type="EMBL" id="HIW85363.1"/>
    </source>
</evidence>
<dbReference type="Pfam" id="PF00583">
    <property type="entry name" value="Acetyltransf_1"/>
    <property type="match status" value="1"/>
</dbReference>
<name>A0A9D1UFF4_9FIRM</name>
<reference evidence="2" key="2">
    <citation type="submission" date="2021-04" db="EMBL/GenBank/DDBJ databases">
        <authorList>
            <person name="Gilroy R."/>
        </authorList>
    </citation>
    <scope>NUCLEOTIDE SEQUENCE</scope>
    <source>
        <strain evidence="2">421</strain>
    </source>
</reference>
<keyword evidence="2" id="KW-0808">Transferase</keyword>
<feature type="domain" description="N-acetyltransferase" evidence="1">
    <location>
        <begin position="116"/>
        <end position="241"/>
    </location>
</feature>
<keyword evidence="2" id="KW-0012">Acyltransferase</keyword>
<reference evidence="2" key="1">
    <citation type="journal article" date="2021" name="PeerJ">
        <title>Extensive microbial diversity within the chicken gut microbiome revealed by metagenomics and culture.</title>
        <authorList>
            <person name="Gilroy R."/>
            <person name="Ravi A."/>
            <person name="Getino M."/>
            <person name="Pursley I."/>
            <person name="Horton D.L."/>
            <person name="Alikhan N.F."/>
            <person name="Baker D."/>
            <person name="Gharbi K."/>
            <person name="Hall N."/>
            <person name="Watson M."/>
            <person name="Adriaenssens E.M."/>
            <person name="Foster-Nyarko E."/>
            <person name="Jarju S."/>
            <person name="Secka A."/>
            <person name="Antonio M."/>
            <person name="Oren A."/>
            <person name="Chaudhuri R.R."/>
            <person name="La Ragione R."/>
            <person name="Hildebrand F."/>
            <person name="Pallen M.J."/>
        </authorList>
    </citation>
    <scope>NUCLEOTIDE SEQUENCE</scope>
    <source>
        <strain evidence="2">421</strain>
    </source>
</reference>
<organism evidence="2 3">
    <name type="scientific">Candidatus Eubacterium faecipullorum</name>
    <dbReference type="NCBI Taxonomy" id="2838571"/>
    <lineage>
        <taxon>Bacteria</taxon>
        <taxon>Bacillati</taxon>
        <taxon>Bacillota</taxon>
        <taxon>Clostridia</taxon>
        <taxon>Eubacteriales</taxon>
        <taxon>Eubacteriaceae</taxon>
        <taxon>Eubacterium</taxon>
    </lineage>
</organism>
<dbReference type="AlphaFoldDB" id="A0A9D1UFF4"/>
<dbReference type="Gene3D" id="3.40.630.30">
    <property type="match status" value="1"/>
</dbReference>
<gene>
    <name evidence="2" type="ORF">IAA48_02615</name>
</gene>